<evidence type="ECO:0000256" key="2">
    <source>
        <dbReference type="SAM" id="SignalP"/>
    </source>
</evidence>
<evidence type="ECO:0000313" key="4">
    <source>
        <dbReference type="EMBL" id="NHZ66283.1"/>
    </source>
</evidence>
<feature type="domain" description="Fe/B12 periplasmic-binding" evidence="3">
    <location>
        <begin position="40"/>
        <end position="289"/>
    </location>
</feature>
<dbReference type="SUPFAM" id="SSF53807">
    <property type="entry name" value="Helical backbone' metal receptor"/>
    <property type="match status" value="1"/>
</dbReference>
<feature type="chain" id="PRO_5045500006" evidence="2">
    <location>
        <begin position="20"/>
        <end position="297"/>
    </location>
</feature>
<dbReference type="InterPro" id="IPR050902">
    <property type="entry name" value="ABC_Transporter_SBP"/>
</dbReference>
<dbReference type="InterPro" id="IPR054828">
    <property type="entry name" value="Vit_B12_bind_prot"/>
</dbReference>
<dbReference type="CDD" id="cd01144">
    <property type="entry name" value="BtuF"/>
    <property type="match status" value="1"/>
</dbReference>
<organism evidence="4 5">
    <name type="scientific">Massilia genomosp. 1</name>
    <dbReference type="NCBI Taxonomy" id="2609280"/>
    <lineage>
        <taxon>Bacteria</taxon>
        <taxon>Pseudomonadati</taxon>
        <taxon>Pseudomonadota</taxon>
        <taxon>Betaproteobacteria</taxon>
        <taxon>Burkholderiales</taxon>
        <taxon>Oxalobacteraceae</taxon>
        <taxon>Telluria group</taxon>
        <taxon>Massilia</taxon>
    </lineage>
</organism>
<feature type="signal peptide" evidence="2">
    <location>
        <begin position="1"/>
        <end position="19"/>
    </location>
</feature>
<sequence>MGQRLAAAALALWAGLAGAAPVTVVDDAGRRVVLDAPAKRIVSMAPHITELLFAAGGGARIVGAINYSDYPAAAGTIPLVGDNSQIDIERVLALKPDLLVVWQSGNTARQLEQLRQLGIPMFHSEPARLGQVADSMLRFGQLLGTDTVARAAAASFQADIAALGARYARRSPVKVFYQVWDKPLYTLNGQHVASDAIALCGGENIFAALAVKAPSVGIEAVLQANPEALVASVPHDPSDAGLAMWAPYKTLLAVRNGNLFTLDGELLTRPGPRLVQGAAILCEKLELARQRRGQARR</sequence>
<dbReference type="PROSITE" id="PS50983">
    <property type="entry name" value="FE_B12_PBP"/>
    <property type="match status" value="1"/>
</dbReference>
<dbReference type="PANTHER" id="PTHR30535">
    <property type="entry name" value="VITAMIN B12-BINDING PROTEIN"/>
    <property type="match status" value="1"/>
</dbReference>
<dbReference type="Gene3D" id="3.40.50.1980">
    <property type="entry name" value="Nitrogenase molybdenum iron protein domain"/>
    <property type="match status" value="2"/>
</dbReference>
<evidence type="ECO:0000256" key="1">
    <source>
        <dbReference type="ARBA" id="ARBA00022729"/>
    </source>
</evidence>
<accession>A0ABX0N0T1</accession>
<keyword evidence="1 2" id="KW-0732">Signal</keyword>
<dbReference type="RefSeq" id="WP_167240173.1">
    <property type="nucleotide sequence ID" value="NZ_WHJF01000124.1"/>
</dbReference>
<reference evidence="4 5" key="1">
    <citation type="submission" date="2019-10" db="EMBL/GenBank/DDBJ databases">
        <title>Taxonomy of Antarctic Massilia spp.: description of Massilia rubra sp. nov., Massilia aquatica sp. nov., Massilia mucilaginosa sp. nov., Massilia frigida sp. nov. isolated from streams, lakes and regoliths.</title>
        <authorList>
            <person name="Holochova P."/>
            <person name="Sedlacek I."/>
            <person name="Kralova S."/>
            <person name="Maslanova I."/>
            <person name="Busse H.-J."/>
            <person name="Stankova E."/>
            <person name="Vrbovska V."/>
            <person name="Kovarovic V."/>
            <person name="Bartak M."/>
            <person name="Svec P."/>
            <person name="Pantucek R."/>
        </authorList>
    </citation>
    <scope>NUCLEOTIDE SEQUENCE [LARGE SCALE GENOMIC DNA]</scope>
    <source>
        <strain evidence="4 5">CCM 8694</strain>
    </source>
</reference>
<evidence type="ECO:0000313" key="5">
    <source>
        <dbReference type="Proteomes" id="UP000610594"/>
    </source>
</evidence>
<dbReference type="EMBL" id="WHJF01000124">
    <property type="protein sequence ID" value="NHZ66283.1"/>
    <property type="molecule type" value="Genomic_DNA"/>
</dbReference>
<name>A0ABX0N0T1_9BURK</name>
<gene>
    <name evidence="4" type="ORF">F1735_29000</name>
</gene>
<dbReference type="InterPro" id="IPR002491">
    <property type="entry name" value="ABC_transptr_periplasmic_BD"/>
</dbReference>
<protein>
    <submittedName>
        <fullName evidence="4">ABC transporter substrate-binding protein</fullName>
    </submittedName>
</protein>
<dbReference type="NCBIfam" id="NF038402">
    <property type="entry name" value="TroA_like"/>
    <property type="match status" value="1"/>
</dbReference>
<keyword evidence="5" id="KW-1185">Reference proteome</keyword>
<dbReference type="Pfam" id="PF01497">
    <property type="entry name" value="Peripla_BP_2"/>
    <property type="match status" value="1"/>
</dbReference>
<comment type="caution">
    <text evidence="4">The sequence shown here is derived from an EMBL/GenBank/DDBJ whole genome shotgun (WGS) entry which is preliminary data.</text>
</comment>
<evidence type="ECO:0000259" key="3">
    <source>
        <dbReference type="PROSITE" id="PS50983"/>
    </source>
</evidence>
<dbReference type="PANTHER" id="PTHR30535:SF34">
    <property type="entry name" value="MOLYBDATE-BINDING PROTEIN MOLA"/>
    <property type="match status" value="1"/>
</dbReference>
<dbReference type="Proteomes" id="UP000610594">
    <property type="component" value="Unassembled WGS sequence"/>
</dbReference>
<proteinExistence type="predicted"/>